<dbReference type="PANTHER" id="PTHR11695:SF294">
    <property type="entry name" value="RETICULON-4-INTERACTING PROTEIN 1, MITOCHONDRIAL"/>
    <property type="match status" value="1"/>
</dbReference>
<reference evidence="3 4" key="1">
    <citation type="submission" date="2018-03" db="EMBL/GenBank/DDBJ databases">
        <title>Genomic Encyclopedia of Archaeal and Bacterial Type Strains, Phase II (KMG-II): from individual species to whole genera.</title>
        <authorList>
            <person name="Goeker M."/>
        </authorList>
    </citation>
    <scope>NUCLEOTIDE SEQUENCE [LARGE SCALE GENOMIC DNA]</scope>
    <source>
        <strain evidence="3 4">DSM 44720</strain>
    </source>
</reference>
<protein>
    <submittedName>
        <fullName evidence="3">NADPH:quinone reductase-like Zn-dependent oxidoreductase</fullName>
    </submittedName>
</protein>
<dbReference type="GO" id="GO:0016491">
    <property type="term" value="F:oxidoreductase activity"/>
    <property type="evidence" value="ECO:0007669"/>
    <property type="project" value="UniProtKB-KW"/>
</dbReference>
<dbReference type="SUPFAM" id="SSF51735">
    <property type="entry name" value="NAD(P)-binding Rossmann-fold domains"/>
    <property type="match status" value="1"/>
</dbReference>
<organism evidence="3 4">
    <name type="scientific">Umezawaea tangerina</name>
    <dbReference type="NCBI Taxonomy" id="84725"/>
    <lineage>
        <taxon>Bacteria</taxon>
        <taxon>Bacillati</taxon>
        <taxon>Actinomycetota</taxon>
        <taxon>Actinomycetes</taxon>
        <taxon>Pseudonocardiales</taxon>
        <taxon>Pseudonocardiaceae</taxon>
        <taxon>Umezawaea</taxon>
    </lineage>
</organism>
<dbReference type="Gene3D" id="3.40.50.720">
    <property type="entry name" value="NAD(P)-binding Rossmann-like Domain"/>
    <property type="match status" value="1"/>
</dbReference>
<evidence type="ECO:0000256" key="1">
    <source>
        <dbReference type="ARBA" id="ARBA00023002"/>
    </source>
</evidence>
<dbReference type="SMART" id="SM00829">
    <property type="entry name" value="PKS_ER"/>
    <property type="match status" value="1"/>
</dbReference>
<dbReference type="Pfam" id="PF13602">
    <property type="entry name" value="ADH_zinc_N_2"/>
    <property type="match status" value="1"/>
</dbReference>
<dbReference type="SUPFAM" id="SSF50129">
    <property type="entry name" value="GroES-like"/>
    <property type="match status" value="1"/>
</dbReference>
<keyword evidence="1" id="KW-0560">Oxidoreductase</keyword>
<dbReference type="InterPro" id="IPR013154">
    <property type="entry name" value="ADH-like_N"/>
</dbReference>
<sequence>MRAIQFDRFGPPEVLHLNEVATPEAGPGEVLVEVHGASVGGGETAFRAGKLRRVLPHRFPQGTGNDFAGRVASVGTGVDGLAVGAAVWGLMPYRRFGSVADHVVVPAQRLAAAPANVDLVEAAALPSVGTTAVTALVHKAGLRRGERLLVRGASGGVGSVAVQLGKALGAHVTALVSGRDLDWIRDLGADAAFDYRVTAPEELGRFDVVLDNVGTNLGAYRRVLTRHGRMVPLALDADHLGRSLAYSAWVGVTDRRRVKVFSNNPSAERIAELTRYVESGAVRPIVDTVFPMAEVAESHRRLEAGGVRGKYVISTRPVAGQRR</sequence>
<dbReference type="GO" id="GO:0008270">
    <property type="term" value="F:zinc ion binding"/>
    <property type="evidence" value="ECO:0007669"/>
    <property type="project" value="InterPro"/>
</dbReference>
<proteinExistence type="predicted"/>
<dbReference type="AlphaFoldDB" id="A0A2T0T7C9"/>
<keyword evidence="4" id="KW-1185">Reference proteome</keyword>
<accession>A0A2T0T7C9</accession>
<gene>
    <name evidence="3" type="ORF">CLV43_105306</name>
</gene>
<dbReference type="InterPro" id="IPR036291">
    <property type="entry name" value="NAD(P)-bd_dom_sf"/>
</dbReference>
<dbReference type="RefSeq" id="WP_106188560.1">
    <property type="nucleotide sequence ID" value="NZ_PVTF01000005.1"/>
</dbReference>
<feature type="domain" description="Enoyl reductase (ER)" evidence="2">
    <location>
        <begin position="10"/>
        <end position="313"/>
    </location>
</feature>
<evidence type="ECO:0000259" key="2">
    <source>
        <dbReference type="SMART" id="SM00829"/>
    </source>
</evidence>
<dbReference type="InterPro" id="IPR011032">
    <property type="entry name" value="GroES-like_sf"/>
</dbReference>
<dbReference type="Gene3D" id="3.90.180.10">
    <property type="entry name" value="Medium-chain alcohol dehydrogenases, catalytic domain"/>
    <property type="match status" value="1"/>
</dbReference>
<dbReference type="OrthoDB" id="3727682at2"/>
<evidence type="ECO:0000313" key="4">
    <source>
        <dbReference type="Proteomes" id="UP000239494"/>
    </source>
</evidence>
<evidence type="ECO:0000313" key="3">
    <source>
        <dbReference type="EMBL" id="PRY41548.1"/>
    </source>
</evidence>
<dbReference type="Proteomes" id="UP000239494">
    <property type="component" value="Unassembled WGS sequence"/>
</dbReference>
<dbReference type="InterPro" id="IPR020843">
    <property type="entry name" value="ER"/>
</dbReference>
<dbReference type="InterPro" id="IPR002364">
    <property type="entry name" value="Quin_OxRdtase/zeta-crystal_CS"/>
</dbReference>
<comment type="caution">
    <text evidence="3">The sequence shown here is derived from an EMBL/GenBank/DDBJ whole genome shotgun (WGS) entry which is preliminary data.</text>
</comment>
<dbReference type="Pfam" id="PF08240">
    <property type="entry name" value="ADH_N"/>
    <property type="match status" value="1"/>
</dbReference>
<name>A0A2T0T7C9_9PSEU</name>
<dbReference type="EMBL" id="PVTF01000005">
    <property type="protein sequence ID" value="PRY41548.1"/>
    <property type="molecule type" value="Genomic_DNA"/>
</dbReference>
<dbReference type="InterPro" id="IPR050700">
    <property type="entry name" value="YIM1/Zinc_Alcohol_DH_Fams"/>
</dbReference>
<dbReference type="CDD" id="cd08267">
    <property type="entry name" value="MDR1"/>
    <property type="match status" value="1"/>
</dbReference>
<dbReference type="PANTHER" id="PTHR11695">
    <property type="entry name" value="ALCOHOL DEHYDROGENASE RELATED"/>
    <property type="match status" value="1"/>
</dbReference>
<dbReference type="PROSITE" id="PS01162">
    <property type="entry name" value="QOR_ZETA_CRYSTAL"/>
    <property type="match status" value="1"/>
</dbReference>